<dbReference type="InterPro" id="IPR004528">
    <property type="entry name" value="KdsB"/>
</dbReference>
<dbReference type="STRING" id="947013.SAMN04488109_4635"/>
<keyword evidence="5" id="KW-0963">Cytoplasm</keyword>
<evidence type="ECO:0000313" key="6">
    <source>
        <dbReference type="EMBL" id="SHH61425.1"/>
    </source>
</evidence>
<dbReference type="FunFam" id="3.90.550.10:FF:000011">
    <property type="entry name" value="3-deoxy-manno-octulosonate cytidylyltransferase"/>
    <property type="match status" value="1"/>
</dbReference>
<dbReference type="UniPathway" id="UPA00358">
    <property type="reaction ID" value="UER00476"/>
</dbReference>
<evidence type="ECO:0000256" key="1">
    <source>
        <dbReference type="ARBA" id="ARBA00004370"/>
    </source>
</evidence>
<dbReference type="SUPFAM" id="SSF53448">
    <property type="entry name" value="Nucleotide-diphospho-sugar transferases"/>
    <property type="match status" value="1"/>
</dbReference>
<proteinExistence type="inferred from homology"/>
<dbReference type="PANTHER" id="PTHR42866:SF2">
    <property type="entry name" value="3-DEOXY-MANNO-OCTULOSONATE CYTIDYLYLTRANSFERASE, MITOCHONDRIAL"/>
    <property type="match status" value="1"/>
</dbReference>
<keyword evidence="7" id="KW-1185">Reference proteome</keyword>
<comment type="similarity">
    <text evidence="5">Belongs to the KdsB family.</text>
</comment>
<evidence type="ECO:0000256" key="4">
    <source>
        <dbReference type="ARBA" id="ARBA00022985"/>
    </source>
</evidence>
<dbReference type="OrthoDB" id="9815559at2"/>
<dbReference type="EC" id="2.7.7.38" evidence="5"/>
<dbReference type="NCBIfam" id="NF003950">
    <property type="entry name" value="PRK05450.1-3"/>
    <property type="match status" value="1"/>
</dbReference>
<keyword evidence="2 5" id="KW-0808">Transferase</keyword>
<dbReference type="EMBL" id="FQWQ01000003">
    <property type="protein sequence ID" value="SHH61425.1"/>
    <property type="molecule type" value="Genomic_DNA"/>
</dbReference>
<protein>
    <recommendedName>
        <fullName evidence="5">3-deoxy-manno-octulosonate cytidylyltransferase</fullName>
        <ecNumber evidence="5">2.7.7.38</ecNumber>
    </recommendedName>
    <alternativeName>
        <fullName evidence="5">CMP-2-keto-3-deoxyoctulosonic acid synthase</fullName>
        <shortName evidence="5">CKS</shortName>
        <shortName evidence="5">CMP-KDO synthase</shortName>
    </alternativeName>
</protein>
<dbReference type="NCBIfam" id="NF009905">
    <property type="entry name" value="PRK13368.1"/>
    <property type="match status" value="1"/>
</dbReference>
<dbReference type="RefSeq" id="WP_073138721.1">
    <property type="nucleotide sequence ID" value="NZ_FQWQ01000003.1"/>
</dbReference>
<evidence type="ECO:0000256" key="2">
    <source>
        <dbReference type="ARBA" id="ARBA00022679"/>
    </source>
</evidence>
<dbReference type="GO" id="GO:0005829">
    <property type="term" value="C:cytosol"/>
    <property type="evidence" value="ECO:0007669"/>
    <property type="project" value="TreeGrafter"/>
</dbReference>
<dbReference type="CDD" id="cd02517">
    <property type="entry name" value="CMP-KDO-Synthetase"/>
    <property type="match status" value="1"/>
</dbReference>
<dbReference type="GO" id="GO:0009103">
    <property type="term" value="P:lipopolysaccharide biosynthetic process"/>
    <property type="evidence" value="ECO:0007669"/>
    <property type="project" value="UniProtKB-UniRule"/>
</dbReference>
<organism evidence="6 7">
    <name type="scientific">Chryseolinea serpens</name>
    <dbReference type="NCBI Taxonomy" id="947013"/>
    <lineage>
        <taxon>Bacteria</taxon>
        <taxon>Pseudomonadati</taxon>
        <taxon>Bacteroidota</taxon>
        <taxon>Cytophagia</taxon>
        <taxon>Cytophagales</taxon>
        <taxon>Fulvivirgaceae</taxon>
        <taxon>Chryseolinea</taxon>
    </lineage>
</organism>
<keyword evidence="4 5" id="KW-0448">Lipopolysaccharide biosynthesis</keyword>
<keyword evidence="3 5" id="KW-0548">Nucleotidyltransferase</keyword>
<dbReference type="GO" id="GO:0016020">
    <property type="term" value="C:membrane"/>
    <property type="evidence" value="ECO:0007669"/>
    <property type="project" value="UniProtKB-SubCell"/>
</dbReference>
<comment type="subcellular location">
    <subcellularLocation>
        <location evidence="5">Cytoplasm</location>
    </subcellularLocation>
    <subcellularLocation>
        <location evidence="1">Membrane</location>
    </subcellularLocation>
</comment>
<dbReference type="Proteomes" id="UP000184212">
    <property type="component" value="Unassembled WGS sequence"/>
</dbReference>
<comment type="function">
    <text evidence="5">Activates KDO (a required 8-carbon sugar) for incorporation into bacterial lipopolysaccharide in Gram-negative bacteria.</text>
</comment>
<evidence type="ECO:0000313" key="7">
    <source>
        <dbReference type="Proteomes" id="UP000184212"/>
    </source>
</evidence>
<sequence>MKIIGLIPARYASSRFHAKPLVDINGKSMIQRVCEQAAAAKSLSKVVVATDHEEIYNHVKSFGGDVCMTREDHVSGTDRCYEALALQKEKFDYVINIQGDEPFIQPDQIDLVAATLDGKTEIATLIKAIDDLEQLFNPSEVKIVLNAAREALYFSREAIPHIRNTDRNLWLEKHRFYKHVGMYAYRSDILQKLTQLPVSALEKAESLEQLRWLENGFKITVVETSKETFGIDTPDDLLKAIEYLKA</sequence>
<dbReference type="Pfam" id="PF02348">
    <property type="entry name" value="CTP_transf_3"/>
    <property type="match status" value="1"/>
</dbReference>
<gene>
    <name evidence="5" type="primary">kdsB</name>
    <name evidence="6" type="ORF">SAMN04488109_4635</name>
</gene>
<dbReference type="GO" id="GO:0008690">
    <property type="term" value="F:3-deoxy-manno-octulosonate cytidylyltransferase activity"/>
    <property type="evidence" value="ECO:0007669"/>
    <property type="project" value="UniProtKB-UniRule"/>
</dbReference>
<dbReference type="NCBIfam" id="TIGR00466">
    <property type="entry name" value="kdsB"/>
    <property type="match status" value="1"/>
</dbReference>
<accession>A0A1M5UEE3</accession>
<dbReference type="InterPro" id="IPR003329">
    <property type="entry name" value="Cytidylyl_trans"/>
</dbReference>
<dbReference type="NCBIfam" id="NF003952">
    <property type="entry name" value="PRK05450.1-5"/>
    <property type="match status" value="1"/>
</dbReference>
<name>A0A1M5UEE3_9BACT</name>
<reference evidence="6 7" key="1">
    <citation type="submission" date="2016-11" db="EMBL/GenBank/DDBJ databases">
        <authorList>
            <person name="Jaros S."/>
            <person name="Januszkiewicz K."/>
            <person name="Wedrychowicz H."/>
        </authorList>
    </citation>
    <scope>NUCLEOTIDE SEQUENCE [LARGE SCALE GENOMIC DNA]</scope>
    <source>
        <strain evidence="6 7">DSM 24574</strain>
    </source>
</reference>
<comment type="catalytic activity">
    <reaction evidence="5">
        <text>3-deoxy-alpha-D-manno-oct-2-ulosonate + CTP = CMP-3-deoxy-beta-D-manno-octulosonate + diphosphate</text>
        <dbReference type="Rhea" id="RHEA:23448"/>
        <dbReference type="ChEBI" id="CHEBI:33019"/>
        <dbReference type="ChEBI" id="CHEBI:37563"/>
        <dbReference type="ChEBI" id="CHEBI:85986"/>
        <dbReference type="ChEBI" id="CHEBI:85987"/>
        <dbReference type="EC" id="2.7.7.38"/>
    </reaction>
</comment>
<dbReference type="PANTHER" id="PTHR42866">
    <property type="entry name" value="3-DEOXY-MANNO-OCTULOSONATE CYTIDYLYLTRANSFERASE"/>
    <property type="match status" value="1"/>
</dbReference>
<evidence type="ECO:0000256" key="5">
    <source>
        <dbReference type="HAMAP-Rule" id="MF_00057"/>
    </source>
</evidence>
<evidence type="ECO:0000256" key="3">
    <source>
        <dbReference type="ARBA" id="ARBA00022695"/>
    </source>
</evidence>
<dbReference type="HAMAP" id="MF_00057">
    <property type="entry name" value="KdsB"/>
    <property type="match status" value="1"/>
</dbReference>
<comment type="pathway">
    <text evidence="5">Nucleotide-sugar biosynthesis; CMP-3-deoxy-D-manno-octulosonate biosynthesis; CMP-3-deoxy-D-manno-octulosonate from 3-deoxy-D-manno-octulosonate and CTP: step 1/1.</text>
</comment>
<dbReference type="Gene3D" id="3.90.550.10">
    <property type="entry name" value="Spore Coat Polysaccharide Biosynthesis Protein SpsA, Chain A"/>
    <property type="match status" value="1"/>
</dbReference>
<dbReference type="InterPro" id="IPR029044">
    <property type="entry name" value="Nucleotide-diphossugar_trans"/>
</dbReference>
<dbReference type="GO" id="GO:0033468">
    <property type="term" value="P:CMP-keto-3-deoxy-D-manno-octulosonic acid biosynthetic process"/>
    <property type="evidence" value="ECO:0007669"/>
    <property type="project" value="UniProtKB-UniRule"/>
</dbReference>
<dbReference type="AlphaFoldDB" id="A0A1M5UEE3"/>